<dbReference type="InterPro" id="IPR003593">
    <property type="entry name" value="AAA+_ATPase"/>
</dbReference>
<dbReference type="InterPro" id="IPR027417">
    <property type="entry name" value="P-loop_NTPase"/>
</dbReference>
<dbReference type="InterPro" id="IPR050921">
    <property type="entry name" value="T4SS_GSP_E_ATPase"/>
</dbReference>
<dbReference type="Gene3D" id="3.40.50.300">
    <property type="entry name" value="P-loop containing nucleotide triphosphate hydrolases"/>
    <property type="match status" value="1"/>
</dbReference>
<gene>
    <name evidence="3" type="ORF">A3D26_02340</name>
</gene>
<proteinExistence type="inferred from homology"/>
<dbReference type="AlphaFoldDB" id="A0A1G1V7R5"/>
<dbReference type="STRING" id="1797516.A3D26_02340"/>
<feature type="domain" description="Bacterial type II secretion system protein E" evidence="2">
    <location>
        <begin position="199"/>
        <end position="213"/>
    </location>
</feature>
<dbReference type="EMBL" id="MHBZ01000019">
    <property type="protein sequence ID" value="OGY11321.1"/>
    <property type="molecule type" value="Genomic_DNA"/>
</dbReference>
<dbReference type="PROSITE" id="PS00662">
    <property type="entry name" value="T2SP_E"/>
    <property type="match status" value="1"/>
</dbReference>
<dbReference type="CDD" id="cd01131">
    <property type="entry name" value="PilT"/>
    <property type="match status" value="1"/>
</dbReference>
<sequence length="365" mass="40308">MSNQFMEIQQLLQLTIDKKASDLHLVTGSPPTLRVDGDLVKVAGEKALIPADTERLIKPVFSAEQLERLTVNKEIDFSLSFSAGARFRVNAYYQKGTMSGAFRRIPLTIPTLDELKLPPICHEFTKLRQGFVLVTGPTGHGKSTTLAAILNEINQSRPVHILSIEDPIEFIFQPSQAVVSQREMREDTHSWEIALRSALREDPDVVLVGEMRDFETIAAALTVAETGHLVFATLHTNSAAQTIDRIVDVFPEEQQGQIRLQLSNVLEAVFSQRLVPLIGGGRMAAYEILTATPAVRTSIRDGKTHQIDNIIQTSAEFGMTTLETTLASYVKQGTVSLEVARGFSFRPDELMRLVQGSSPQTKVAT</sequence>
<dbReference type="InterPro" id="IPR001482">
    <property type="entry name" value="T2SS/T4SS_dom"/>
</dbReference>
<evidence type="ECO:0000313" key="4">
    <source>
        <dbReference type="Proteomes" id="UP000178319"/>
    </source>
</evidence>
<evidence type="ECO:0000256" key="1">
    <source>
        <dbReference type="ARBA" id="ARBA00006611"/>
    </source>
</evidence>
<dbReference type="GO" id="GO:0005524">
    <property type="term" value="F:ATP binding"/>
    <property type="evidence" value="ECO:0007669"/>
    <property type="project" value="InterPro"/>
</dbReference>
<dbReference type="GO" id="GO:0016887">
    <property type="term" value="F:ATP hydrolysis activity"/>
    <property type="evidence" value="ECO:0007669"/>
    <property type="project" value="InterPro"/>
</dbReference>
<dbReference type="NCBIfam" id="TIGR01420">
    <property type="entry name" value="pilT_fam"/>
    <property type="match status" value="1"/>
</dbReference>
<dbReference type="InterPro" id="IPR006321">
    <property type="entry name" value="PilT/PilU"/>
</dbReference>
<comment type="similarity">
    <text evidence="1">Belongs to the GSP E family.</text>
</comment>
<dbReference type="SMART" id="SM00382">
    <property type="entry name" value="AAA"/>
    <property type="match status" value="1"/>
</dbReference>
<comment type="caution">
    <text evidence="3">The sequence shown here is derived from an EMBL/GenBank/DDBJ whole genome shotgun (WGS) entry which is preliminary data.</text>
</comment>
<dbReference type="Proteomes" id="UP000178319">
    <property type="component" value="Unassembled WGS sequence"/>
</dbReference>
<reference evidence="3 4" key="1">
    <citation type="journal article" date="2016" name="Nat. Commun.">
        <title>Thousands of microbial genomes shed light on interconnected biogeochemical processes in an aquifer system.</title>
        <authorList>
            <person name="Anantharaman K."/>
            <person name="Brown C.T."/>
            <person name="Hug L.A."/>
            <person name="Sharon I."/>
            <person name="Castelle C.J."/>
            <person name="Probst A.J."/>
            <person name="Thomas B.C."/>
            <person name="Singh A."/>
            <person name="Wilkins M.J."/>
            <person name="Karaoz U."/>
            <person name="Brodie E.L."/>
            <person name="Williams K.H."/>
            <person name="Hubbard S.S."/>
            <person name="Banfield J.F."/>
        </authorList>
    </citation>
    <scope>NUCLEOTIDE SEQUENCE [LARGE SCALE GENOMIC DNA]</scope>
</reference>
<dbReference type="Gene3D" id="3.30.450.90">
    <property type="match status" value="1"/>
</dbReference>
<organism evidence="3 4">
    <name type="scientific">Candidatus Blackburnbacteria bacterium RIFCSPHIGHO2_02_FULL_44_20</name>
    <dbReference type="NCBI Taxonomy" id="1797516"/>
    <lineage>
        <taxon>Bacteria</taxon>
        <taxon>Candidatus Blackburniibacteriota</taxon>
    </lineage>
</organism>
<evidence type="ECO:0000313" key="3">
    <source>
        <dbReference type="EMBL" id="OGY11321.1"/>
    </source>
</evidence>
<accession>A0A1G1V7R5</accession>
<dbReference type="Pfam" id="PF00437">
    <property type="entry name" value="T2SSE"/>
    <property type="match status" value="1"/>
</dbReference>
<name>A0A1G1V7R5_9BACT</name>
<evidence type="ECO:0000259" key="2">
    <source>
        <dbReference type="PROSITE" id="PS00662"/>
    </source>
</evidence>
<dbReference type="SUPFAM" id="SSF52540">
    <property type="entry name" value="P-loop containing nucleoside triphosphate hydrolases"/>
    <property type="match status" value="1"/>
</dbReference>
<protein>
    <submittedName>
        <fullName evidence="3">Type IV pili twitching motility protein PilT</fullName>
    </submittedName>
</protein>
<dbReference type="PANTHER" id="PTHR30486">
    <property type="entry name" value="TWITCHING MOTILITY PROTEIN PILT"/>
    <property type="match status" value="1"/>
</dbReference>